<dbReference type="InterPro" id="IPR000994">
    <property type="entry name" value="Pept_M24"/>
</dbReference>
<evidence type="ECO:0000313" key="4">
    <source>
        <dbReference type="RefSeq" id="XP_006822325.1"/>
    </source>
</evidence>
<gene>
    <name evidence="4" type="primary">LOC102806758</name>
</gene>
<dbReference type="InterPro" id="IPR036005">
    <property type="entry name" value="Creatinase/aminopeptidase-like"/>
</dbReference>
<proteinExistence type="predicted"/>
<dbReference type="Proteomes" id="UP000694865">
    <property type="component" value="Unplaced"/>
</dbReference>
<evidence type="ECO:0000259" key="2">
    <source>
        <dbReference type="Pfam" id="PF16188"/>
    </source>
</evidence>
<dbReference type="Pfam" id="PF16188">
    <property type="entry name" value="Peptidase_M24_C"/>
    <property type="match status" value="1"/>
</dbReference>
<dbReference type="RefSeq" id="XP_006822325.1">
    <property type="nucleotide sequence ID" value="XM_006822262.1"/>
</dbReference>
<protein>
    <submittedName>
        <fullName evidence="4">Xaa-Pro aminopeptidase 1-like</fullName>
    </submittedName>
</protein>
<dbReference type="InterPro" id="IPR032416">
    <property type="entry name" value="Peptidase_M24_C"/>
</dbReference>
<dbReference type="SUPFAM" id="SSF55920">
    <property type="entry name" value="Creatinase/aminopeptidase"/>
    <property type="match status" value="1"/>
</dbReference>
<dbReference type="PANTHER" id="PTHR43763:SF6">
    <property type="entry name" value="XAA-PRO AMINOPEPTIDASE 1"/>
    <property type="match status" value="1"/>
</dbReference>
<organism evidence="3 4">
    <name type="scientific">Saccoglossus kowalevskii</name>
    <name type="common">Acorn worm</name>
    <dbReference type="NCBI Taxonomy" id="10224"/>
    <lineage>
        <taxon>Eukaryota</taxon>
        <taxon>Metazoa</taxon>
        <taxon>Hemichordata</taxon>
        <taxon>Enteropneusta</taxon>
        <taxon>Harrimaniidae</taxon>
        <taxon>Saccoglossus</taxon>
    </lineage>
</organism>
<dbReference type="PANTHER" id="PTHR43763">
    <property type="entry name" value="XAA-PRO AMINOPEPTIDASE 1"/>
    <property type="match status" value="1"/>
</dbReference>
<dbReference type="GeneID" id="102806758"/>
<feature type="non-terminal residue" evidence="4">
    <location>
        <position position="1"/>
    </location>
</feature>
<accession>A0ABM0MQN4</accession>
<dbReference type="Gene3D" id="3.90.230.10">
    <property type="entry name" value="Creatinase/methionine aminopeptidase superfamily"/>
    <property type="match status" value="2"/>
</dbReference>
<feature type="domain" description="Peptidase M24" evidence="1">
    <location>
        <begin position="32"/>
        <end position="137"/>
    </location>
</feature>
<evidence type="ECO:0000313" key="3">
    <source>
        <dbReference type="Proteomes" id="UP000694865"/>
    </source>
</evidence>
<keyword evidence="3" id="KW-1185">Reference proteome</keyword>
<dbReference type="Pfam" id="PF00557">
    <property type="entry name" value="Peptidase_M24"/>
    <property type="match status" value="2"/>
</dbReference>
<name>A0ABM0MQN4_SACKO</name>
<evidence type="ECO:0000259" key="1">
    <source>
        <dbReference type="Pfam" id="PF00557"/>
    </source>
</evidence>
<dbReference type="InterPro" id="IPR050422">
    <property type="entry name" value="X-Pro_aminopeptidase_P"/>
</dbReference>
<sequence length="316" mass="35999">IKQYSEDIPIQRIKAIKNEHEVNGMKEGYLQDAAAKIQFLHWIQNEVKSGRTVTELSGDIKLREFREKQPDFVMPSFGSISAFGPNGAVIHYKSTEETDVAITDKDLYLLDSGGQYKCGATTDTTRTMHFGTPADRHKVGKHIDALPRQHLWNNGWNYNHGTGHGIGAMLNVHEGSFNTRTTVPLVANVFMSDEPGYYEDNDYGVRLETVVMVVEAETKYNFGDATFFTFEEVSFVPFDPKLIKYELMSERQIEWLNDYNIKIREKVGPRIKDVNPEAYEWMLGQTEQVVSDSDSQRVVYSGVILAVQMFCVIMMV</sequence>
<feature type="domain" description="Peptidase M24" evidence="1">
    <location>
        <begin position="140"/>
        <end position="214"/>
    </location>
</feature>
<reference evidence="4" key="1">
    <citation type="submission" date="2025-08" db="UniProtKB">
        <authorList>
            <consortium name="RefSeq"/>
        </authorList>
    </citation>
    <scope>IDENTIFICATION</scope>
    <source>
        <tissue evidence="4">Testes</tissue>
    </source>
</reference>
<feature type="domain" description="Peptidase M24 C-terminal" evidence="2">
    <location>
        <begin position="227"/>
        <end position="288"/>
    </location>
</feature>